<dbReference type="OrthoDB" id="3181400at2"/>
<dbReference type="PANTHER" id="PTHR43425">
    <property type="entry name" value="OXYGEN-INSENSITIVE NADPH NITROREDUCTASE"/>
    <property type="match status" value="1"/>
</dbReference>
<dbReference type="PIRSF" id="PIRSF005426">
    <property type="entry name" value="Frp"/>
    <property type="match status" value="1"/>
</dbReference>
<evidence type="ECO:0000256" key="2">
    <source>
        <dbReference type="ARBA" id="ARBA00022630"/>
    </source>
</evidence>
<dbReference type="InterPro" id="IPR016446">
    <property type="entry name" value="Flavin_OxRdtase_Frp"/>
</dbReference>
<evidence type="ECO:0000256" key="5">
    <source>
        <dbReference type="PIRNR" id="PIRNR005426"/>
    </source>
</evidence>
<keyword evidence="3 5" id="KW-0288">FMN</keyword>
<keyword evidence="2 5" id="KW-0285">Flavoprotein</keyword>
<dbReference type="GO" id="GO:0016491">
    <property type="term" value="F:oxidoreductase activity"/>
    <property type="evidence" value="ECO:0007669"/>
    <property type="project" value="UniProtKB-UniRule"/>
</dbReference>
<evidence type="ECO:0000256" key="4">
    <source>
        <dbReference type="ARBA" id="ARBA00023002"/>
    </source>
</evidence>
<evidence type="ECO:0000313" key="8">
    <source>
        <dbReference type="Proteomes" id="UP000323142"/>
    </source>
</evidence>
<protein>
    <submittedName>
        <fullName evidence="7">NADPH-dependent oxidoreductase</fullName>
    </submittedName>
</protein>
<dbReference type="InterPro" id="IPR029479">
    <property type="entry name" value="Nitroreductase"/>
</dbReference>
<keyword evidence="8" id="KW-1185">Reference proteome</keyword>
<keyword evidence="5" id="KW-0521">NADP</keyword>
<dbReference type="AlphaFoldDB" id="A0A5B2VFP8"/>
<accession>A0A5B2VFP8</accession>
<dbReference type="InterPro" id="IPR000415">
    <property type="entry name" value="Nitroreductase-like"/>
</dbReference>
<sequence>MPDSAADRLNRHLARRFGEEASFDPDLPGLDTLARMAGRGSCRAYREGSVDPGLLRMLCAVALSTPSKSDLQQRDIVIVADPERRLAMNALVGGEAWVAGAPALLVFCGNNRRQRQIHEWRGRGFANDHLDAFFNAAVDAGIALSGFVAAAETVGLGCCPVSAVRNRPAEVSDLLGLPDHVFPVAGLAVGWPEAPAPVVSPRLPLGVTVHMDRFGEEGLRERVEAYDRSRAEVQPYARQRYAADYGGPVEGYCWSDDKTRQYARPERTGFGAFIRGKGFDLA</sequence>
<proteinExistence type="inferred from homology"/>
<dbReference type="RefSeq" id="WP_149816802.1">
    <property type="nucleotide sequence ID" value="NZ_VUOA01000018.1"/>
</dbReference>
<name>A0A5B2VFP8_9HYPH</name>
<reference evidence="7 8" key="1">
    <citation type="submission" date="2019-09" db="EMBL/GenBank/DDBJ databases">
        <title>Salinarimonas rosea gen. nov., sp. nov., a new member of the a-2 subgroup of the Proteobacteria.</title>
        <authorList>
            <person name="Liu J."/>
        </authorList>
    </citation>
    <scope>NUCLEOTIDE SEQUENCE [LARGE SCALE GENOMIC DNA]</scope>
    <source>
        <strain evidence="7 8">BN140002</strain>
    </source>
</reference>
<dbReference type="EMBL" id="VUOA01000018">
    <property type="protein sequence ID" value="KAA2237804.1"/>
    <property type="molecule type" value="Genomic_DNA"/>
</dbReference>
<comment type="similarity">
    <text evidence="1 5">Belongs to the flavin oxidoreductase frp family.</text>
</comment>
<keyword evidence="4 5" id="KW-0560">Oxidoreductase</keyword>
<evidence type="ECO:0000313" key="7">
    <source>
        <dbReference type="EMBL" id="KAA2237804.1"/>
    </source>
</evidence>
<dbReference type="Gene3D" id="3.40.109.10">
    <property type="entry name" value="NADH Oxidase"/>
    <property type="match status" value="1"/>
</dbReference>
<evidence type="ECO:0000259" key="6">
    <source>
        <dbReference type="Pfam" id="PF00881"/>
    </source>
</evidence>
<dbReference type="Pfam" id="PF00881">
    <property type="entry name" value="Nitroreductase"/>
    <property type="match status" value="1"/>
</dbReference>
<comment type="caution">
    <text evidence="7">The sequence shown here is derived from an EMBL/GenBank/DDBJ whole genome shotgun (WGS) entry which is preliminary data.</text>
</comment>
<evidence type="ECO:0000256" key="3">
    <source>
        <dbReference type="ARBA" id="ARBA00022643"/>
    </source>
</evidence>
<dbReference type="SUPFAM" id="SSF55469">
    <property type="entry name" value="FMN-dependent nitroreductase-like"/>
    <property type="match status" value="1"/>
</dbReference>
<reference evidence="7 8" key="2">
    <citation type="submission" date="2019-09" db="EMBL/GenBank/DDBJ databases">
        <authorList>
            <person name="Jin C."/>
        </authorList>
    </citation>
    <scope>NUCLEOTIDE SEQUENCE [LARGE SCALE GENOMIC DNA]</scope>
    <source>
        <strain evidence="7 8">BN140002</strain>
    </source>
</reference>
<dbReference type="PANTHER" id="PTHR43425:SF2">
    <property type="entry name" value="OXYGEN-INSENSITIVE NADPH NITROREDUCTASE"/>
    <property type="match status" value="1"/>
</dbReference>
<feature type="domain" description="Nitroreductase" evidence="6">
    <location>
        <begin position="37"/>
        <end position="191"/>
    </location>
</feature>
<dbReference type="Proteomes" id="UP000323142">
    <property type="component" value="Unassembled WGS sequence"/>
</dbReference>
<organism evidence="7 8">
    <name type="scientific">Salinarimonas soli</name>
    <dbReference type="NCBI Taxonomy" id="1638099"/>
    <lineage>
        <taxon>Bacteria</taxon>
        <taxon>Pseudomonadati</taxon>
        <taxon>Pseudomonadota</taxon>
        <taxon>Alphaproteobacteria</taxon>
        <taxon>Hyphomicrobiales</taxon>
        <taxon>Salinarimonadaceae</taxon>
        <taxon>Salinarimonas</taxon>
    </lineage>
</organism>
<evidence type="ECO:0000256" key="1">
    <source>
        <dbReference type="ARBA" id="ARBA00008366"/>
    </source>
</evidence>
<gene>
    <name evidence="7" type="ORF">F0L46_09025</name>
</gene>